<dbReference type="EMBL" id="AP023440">
    <property type="protein sequence ID" value="BCL29441.1"/>
    <property type="molecule type" value="Genomic_DNA"/>
</dbReference>
<evidence type="ECO:0000313" key="3">
    <source>
        <dbReference type="Proteomes" id="UP000516444"/>
    </source>
</evidence>
<gene>
    <name evidence="2" type="ORF">GCM10017557_43000</name>
</gene>
<dbReference type="Proteomes" id="UP000516444">
    <property type="component" value="Chromosome"/>
</dbReference>
<evidence type="ECO:0000256" key="1">
    <source>
        <dbReference type="SAM" id="MobiDB-lite"/>
    </source>
</evidence>
<protein>
    <submittedName>
        <fullName evidence="2">Uncharacterized protein</fullName>
    </submittedName>
</protein>
<feature type="region of interest" description="Disordered" evidence="1">
    <location>
        <begin position="63"/>
        <end position="88"/>
    </location>
</feature>
<reference evidence="2 3" key="1">
    <citation type="journal article" date="2014" name="Int. J. Syst. Evol. Microbiol.">
        <title>Complete genome sequence of Corynebacterium casei LMG S-19264T (=DSM 44701T), isolated from a smear-ripened cheese.</title>
        <authorList>
            <consortium name="US DOE Joint Genome Institute (JGI-PGF)"/>
            <person name="Walter F."/>
            <person name="Albersmeier A."/>
            <person name="Kalinowski J."/>
            <person name="Ruckert C."/>
        </authorList>
    </citation>
    <scope>NUCLEOTIDE SEQUENCE [LARGE SCALE GENOMIC DNA]</scope>
    <source>
        <strain evidence="2 3">JCM 4677</strain>
    </source>
</reference>
<sequence>MGFLSLAWFFGKSVRSTGVHVRGIRCVRRQIEFRPDGFTGNRAEFDAPAVRERLDEKQAASGLGLGIGAGGRGPSAATDCGPEAAPNP</sequence>
<organism evidence="2 3">
    <name type="scientific">Streptomyces aurantiacus</name>
    <dbReference type="NCBI Taxonomy" id="47760"/>
    <lineage>
        <taxon>Bacteria</taxon>
        <taxon>Bacillati</taxon>
        <taxon>Actinomycetota</taxon>
        <taxon>Actinomycetes</taxon>
        <taxon>Kitasatosporales</taxon>
        <taxon>Streptomycetaceae</taxon>
        <taxon>Streptomyces</taxon>
        <taxon>Streptomyces aurantiacus group</taxon>
    </lineage>
</organism>
<name>A0A7G1P433_9ACTN</name>
<dbReference type="KEGG" id="sgm:GCM10017557_43000"/>
<evidence type="ECO:0000313" key="2">
    <source>
        <dbReference type="EMBL" id="BCL29441.1"/>
    </source>
</evidence>
<dbReference type="AlphaFoldDB" id="A0A7G1P433"/>
<accession>A0A7G1P433</accession>
<feature type="compositionally biased region" description="Gly residues" evidence="1">
    <location>
        <begin position="63"/>
        <end position="73"/>
    </location>
</feature>
<keyword evidence="3" id="KW-1185">Reference proteome</keyword>
<proteinExistence type="predicted"/>